<dbReference type="Proteomes" id="UP000254893">
    <property type="component" value="Unassembled WGS sequence"/>
</dbReference>
<organism evidence="3 4">
    <name type="scientific">Sphingobacterium spiritivorum</name>
    <name type="common">Flavobacterium spiritivorum</name>
    <dbReference type="NCBI Taxonomy" id="258"/>
    <lineage>
        <taxon>Bacteria</taxon>
        <taxon>Pseudomonadati</taxon>
        <taxon>Bacteroidota</taxon>
        <taxon>Sphingobacteriia</taxon>
        <taxon>Sphingobacteriales</taxon>
        <taxon>Sphingobacteriaceae</taxon>
        <taxon>Sphingobacterium</taxon>
    </lineage>
</organism>
<keyword evidence="2" id="KW-0732">Signal</keyword>
<dbReference type="EMBL" id="UGYW01000002">
    <property type="protein sequence ID" value="SUJ21147.1"/>
    <property type="molecule type" value="Genomic_DNA"/>
</dbReference>
<dbReference type="SUPFAM" id="SSF103515">
    <property type="entry name" value="Autotransporter"/>
    <property type="match status" value="1"/>
</dbReference>
<feature type="signal peptide" evidence="2">
    <location>
        <begin position="1"/>
        <end position="19"/>
    </location>
</feature>
<dbReference type="InterPro" id="IPR036709">
    <property type="entry name" value="Autotransporte_beta_dom_sf"/>
</dbReference>
<dbReference type="RefSeq" id="WP_115170738.1">
    <property type="nucleotide sequence ID" value="NZ_UGYW01000002.1"/>
</dbReference>
<proteinExistence type="predicted"/>
<sequence>MKTIITLALVLMSLQISYAQQTKIFQQTSGSRKTQISLSGGMISTQNDLLKNGFNIQADIFLPFYERGNFALGANITTNYAGIKSSIPDNNATANQYQVYTASNTVSTNKNGSSSGSFSGLLGIQSMIGMGRFYISPLVSAGYSNFKLQGFTQTGTYSANGQSQDKDLVKREKESSGGLVIKPQLRLGYDLTPALSLFVSSAYVFGPDIKSTTQTWIPQGGFKADNTYEPQQMLNGSWSATSGSEKYKAIEINVGVTLALGKRMHKPETIRRSSAVSGSYAREAQPKVKCNCGTEIYGKDEEACKRICKFLKDGTYSNAKANFSPQELEQIKDDFLNSLFINKDGIMQLKPGLFKEVLSPNDWNDKKVSVSKEGKSYVYLGNQDDLVAIISIPSGNPAARVKECADCTTSTCTHADGSTTTYDCTCVNGFCMCVLCPDITRLSSDPKILAPDGGGVSNNEPGIKHGDMPAFARPGQPIGGIVVKGGKNPGGNTLNLITNENGEVKFTVVEIGEYILRITTPEANNKSISEKGLKRSSNPAMQARPGQPIGGIVVKGGKNPGGNTLNLITNENGEVIFSVVEKGEYILRITAPEANNKSISEKGLK</sequence>
<gene>
    <name evidence="3" type="ORF">NCTC11388_03103</name>
</gene>
<feature type="chain" id="PRO_5016747892" evidence="2">
    <location>
        <begin position="20"/>
        <end position="605"/>
    </location>
</feature>
<dbReference type="AlphaFoldDB" id="A0A380CI43"/>
<evidence type="ECO:0000313" key="4">
    <source>
        <dbReference type="Proteomes" id="UP000254893"/>
    </source>
</evidence>
<evidence type="ECO:0000313" key="3">
    <source>
        <dbReference type="EMBL" id="SUJ21147.1"/>
    </source>
</evidence>
<accession>A0A380CI43</accession>
<name>A0A380CI43_SPHSI</name>
<feature type="region of interest" description="Disordered" evidence="1">
    <location>
        <begin position="527"/>
        <end position="549"/>
    </location>
</feature>
<evidence type="ECO:0000256" key="1">
    <source>
        <dbReference type="SAM" id="MobiDB-lite"/>
    </source>
</evidence>
<evidence type="ECO:0000256" key="2">
    <source>
        <dbReference type="SAM" id="SignalP"/>
    </source>
</evidence>
<reference evidence="3 4" key="1">
    <citation type="submission" date="2018-06" db="EMBL/GenBank/DDBJ databases">
        <authorList>
            <consortium name="Pathogen Informatics"/>
            <person name="Doyle S."/>
        </authorList>
    </citation>
    <scope>NUCLEOTIDE SEQUENCE [LARGE SCALE GENOMIC DNA]</scope>
    <source>
        <strain evidence="3 4">NCTC11388</strain>
    </source>
</reference>
<protein>
    <submittedName>
        <fullName evidence="3">Cna protein B-type domain</fullName>
    </submittedName>
</protein>